<protein>
    <recommendedName>
        <fullName evidence="4">DUF3307 domain-containing protein</fullName>
    </recommendedName>
</protein>
<gene>
    <name evidence="2" type="ORF">BN8_02232</name>
</gene>
<dbReference type="EMBL" id="CAIT01000006">
    <property type="protein sequence ID" value="CCH53160.1"/>
    <property type="molecule type" value="Genomic_DNA"/>
</dbReference>
<keyword evidence="1" id="KW-1133">Transmembrane helix</keyword>
<dbReference type="InterPro" id="IPR021737">
    <property type="entry name" value="Phage_phiKZ_Orf197"/>
</dbReference>
<feature type="transmembrane region" description="Helical" evidence="1">
    <location>
        <begin position="188"/>
        <end position="206"/>
    </location>
</feature>
<dbReference type="Proteomes" id="UP000009309">
    <property type="component" value="Unassembled WGS sequence"/>
</dbReference>
<feature type="transmembrane region" description="Helical" evidence="1">
    <location>
        <begin position="226"/>
        <end position="245"/>
    </location>
</feature>
<feature type="transmembrane region" description="Helical" evidence="1">
    <location>
        <begin position="134"/>
        <end position="155"/>
    </location>
</feature>
<organism evidence="2 3">
    <name type="scientific">Fibrisoma limi BUZ 3</name>
    <dbReference type="NCBI Taxonomy" id="1185876"/>
    <lineage>
        <taxon>Bacteria</taxon>
        <taxon>Pseudomonadati</taxon>
        <taxon>Bacteroidota</taxon>
        <taxon>Cytophagia</taxon>
        <taxon>Cytophagales</taxon>
        <taxon>Spirosomataceae</taxon>
        <taxon>Fibrisoma</taxon>
    </lineage>
</organism>
<dbReference type="RefSeq" id="WP_009281744.1">
    <property type="nucleotide sequence ID" value="NZ_CAIT01000006.1"/>
</dbReference>
<evidence type="ECO:0000313" key="3">
    <source>
        <dbReference type="Proteomes" id="UP000009309"/>
    </source>
</evidence>
<name>I2GGY5_9BACT</name>
<accession>I2GGY5</accession>
<keyword evidence="1" id="KW-0812">Transmembrane</keyword>
<comment type="caution">
    <text evidence="2">The sequence shown here is derived from an EMBL/GenBank/DDBJ whole genome shotgun (WGS) entry which is preliminary data.</text>
</comment>
<evidence type="ECO:0000313" key="2">
    <source>
        <dbReference type="EMBL" id="CCH53160.1"/>
    </source>
</evidence>
<dbReference type="AlphaFoldDB" id="I2GGY5"/>
<keyword evidence="1" id="KW-0472">Membrane</keyword>
<reference evidence="2 3" key="1">
    <citation type="journal article" date="2012" name="J. Bacteriol.">
        <title>Genome Sequence of the Filamentous Bacterium Fibrisoma limi BUZ 3T.</title>
        <authorList>
            <person name="Filippini M."/>
            <person name="Qi W."/>
            <person name="Jaenicke S."/>
            <person name="Goesmann A."/>
            <person name="Smits T.H."/>
            <person name="Bagheri H.C."/>
        </authorList>
    </citation>
    <scope>NUCLEOTIDE SEQUENCE [LARGE SCALE GENOMIC DNA]</scope>
    <source>
        <strain evidence="3">BUZ 3T</strain>
    </source>
</reference>
<keyword evidence="3" id="KW-1185">Reference proteome</keyword>
<sequence>MTQFFSNAENAIFFRLLLSHLLTDFVLQPTSWVLHKQQKLLRSKYLYWHSLIAGALAYILVGAWQSVWIIAFVGITHGLIDYLKLRYSGPQPLRPFLIDQAAHLSILLLTWLWLTNNWDNMGRLVGTSLTEQRVVAVLSGYLICTTPVGFIVGMATSKWQRQLIDPLNPSASDTLDDAGKWIGIAERVLIFSFVLLSQYEAIGFLIAAKSLLRFREGEKAAKQSEYVLVGTLLSYGMAILIGLMTKLSIE</sequence>
<dbReference type="eggNOG" id="COG5061">
    <property type="taxonomic scope" value="Bacteria"/>
</dbReference>
<evidence type="ECO:0008006" key="4">
    <source>
        <dbReference type="Google" id="ProtNLM"/>
    </source>
</evidence>
<dbReference type="Pfam" id="PF11750">
    <property type="entry name" value="DUF3307"/>
    <property type="match status" value="1"/>
</dbReference>
<feature type="transmembrane region" description="Helical" evidence="1">
    <location>
        <begin position="96"/>
        <end position="114"/>
    </location>
</feature>
<evidence type="ECO:0000256" key="1">
    <source>
        <dbReference type="SAM" id="Phobius"/>
    </source>
</evidence>
<proteinExistence type="predicted"/>
<feature type="transmembrane region" description="Helical" evidence="1">
    <location>
        <begin position="45"/>
        <end position="61"/>
    </location>
</feature>
<dbReference type="STRING" id="1185876.BN8_02232"/>
<dbReference type="OrthoDB" id="8536716at2"/>